<dbReference type="OrthoDB" id="3269001at2759"/>
<organism evidence="2 3">
    <name type="scientific">Boletus reticuloceps</name>
    <dbReference type="NCBI Taxonomy" id="495285"/>
    <lineage>
        <taxon>Eukaryota</taxon>
        <taxon>Fungi</taxon>
        <taxon>Dikarya</taxon>
        <taxon>Basidiomycota</taxon>
        <taxon>Agaricomycotina</taxon>
        <taxon>Agaricomycetes</taxon>
        <taxon>Agaricomycetidae</taxon>
        <taxon>Boletales</taxon>
        <taxon>Boletineae</taxon>
        <taxon>Boletaceae</taxon>
        <taxon>Boletoideae</taxon>
        <taxon>Boletus</taxon>
    </lineage>
</organism>
<protein>
    <submittedName>
        <fullName evidence="2">Uncharacterized protein</fullName>
    </submittedName>
</protein>
<evidence type="ECO:0000313" key="2">
    <source>
        <dbReference type="EMBL" id="KAG6369716.1"/>
    </source>
</evidence>
<proteinExistence type="predicted"/>
<keyword evidence="3" id="KW-1185">Reference proteome</keyword>
<reference evidence="2" key="1">
    <citation type="submission" date="2021-03" db="EMBL/GenBank/DDBJ databases">
        <title>Evolutionary innovations through gain and loss of genes in the ectomycorrhizal Boletales.</title>
        <authorList>
            <person name="Wu G."/>
            <person name="Miyauchi S."/>
            <person name="Morin E."/>
            <person name="Yang Z.-L."/>
            <person name="Xu J."/>
            <person name="Martin F.M."/>
        </authorList>
    </citation>
    <scope>NUCLEOTIDE SEQUENCE</scope>
    <source>
        <strain evidence="2">BR01</strain>
    </source>
</reference>
<sequence>MDDTNTLKKGQPHNPLQSSLMEVDGPREAEDGLPGSDLVQEFQEGIKQLKHAVSSESLSNWEIDEIQAHIHMITRPSWHHGAPQNLDNPEHGKLKAEQWRGSIKFDLPVILWKLWGEGLSEDSEQSSCPGNWQTVVPFFSPLL</sequence>
<accession>A0A8I2YDA2</accession>
<evidence type="ECO:0000313" key="3">
    <source>
        <dbReference type="Proteomes" id="UP000683000"/>
    </source>
</evidence>
<comment type="caution">
    <text evidence="2">The sequence shown here is derived from an EMBL/GenBank/DDBJ whole genome shotgun (WGS) entry which is preliminary data.</text>
</comment>
<gene>
    <name evidence="2" type="ORF">JVT61DRAFT_13644</name>
</gene>
<dbReference type="AlphaFoldDB" id="A0A8I2YDA2"/>
<dbReference type="EMBL" id="JAGFBS010000068">
    <property type="protein sequence ID" value="KAG6369716.1"/>
    <property type="molecule type" value="Genomic_DNA"/>
</dbReference>
<feature type="region of interest" description="Disordered" evidence="1">
    <location>
        <begin position="1"/>
        <end position="37"/>
    </location>
</feature>
<dbReference type="Proteomes" id="UP000683000">
    <property type="component" value="Unassembled WGS sequence"/>
</dbReference>
<name>A0A8I2YDA2_9AGAM</name>
<evidence type="ECO:0000256" key="1">
    <source>
        <dbReference type="SAM" id="MobiDB-lite"/>
    </source>
</evidence>